<feature type="compositionally biased region" description="Low complexity" evidence="25">
    <location>
        <begin position="333"/>
        <end position="372"/>
    </location>
</feature>
<dbReference type="InterPro" id="IPR012677">
    <property type="entry name" value="Nucleotide-bd_a/b_plait_sf"/>
</dbReference>
<evidence type="ECO:0000256" key="24">
    <source>
        <dbReference type="ARBA" id="ARBA00083942"/>
    </source>
</evidence>
<keyword evidence="8" id="KW-0597">Phosphoprotein</keyword>
<evidence type="ECO:0000256" key="23">
    <source>
        <dbReference type="ARBA" id="ARBA00083547"/>
    </source>
</evidence>
<dbReference type="PANTHER" id="PTHR12603:SF0">
    <property type="entry name" value="CCR4-NOT TRANSCRIPTION COMPLEX SUBUNIT 4"/>
    <property type="match status" value="1"/>
</dbReference>
<dbReference type="CDD" id="cd16618">
    <property type="entry name" value="mRING-HC-C4C4_CNOT4"/>
    <property type="match status" value="1"/>
</dbReference>
<dbReference type="Gene3D" id="3.30.70.330">
    <property type="match status" value="1"/>
</dbReference>
<evidence type="ECO:0000256" key="10">
    <source>
        <dbReference type="ARBA" id="ARBA00022723"/>
    </source>
</evidence>
<evidence type="ECO:0000256" key="14">
    <source>
        <dbReference type="ARBA" id="ARBA00022843"/>
    </source>
</evidence>
<evidence type="ECO:0000256" key="21">
    <source>
        <dbReference type="ARBA" id="ARBA00075062"/>
    </source>
</evidence>
<dbReference type="GO" id="GO:0030014">
    <property type="term" value="C:CCR4-NOT complex"/>
    <property type="evidence" value="ECO:0007669"/>
    <property type="project" value="InterPro"/>
</dbReference>
<evidence type="ECO:0000256" key="20">
    <source>
        <dbReference type="ARBA" id="ARBA00071435"/>
    </source>
</evidence>
<dbReference type="SUPFAM" id="SSF57850">
    <property type="entry name" value="RING/U-box"/>
    <property type="match status" value="1"/>
</dbReference>
<feature type="compositionally biased region" description="Low complexity" evidence="25">
    <location>
        <begin position="734"/>
        <end position="743"/>
    </location>
</feature>
<dbReference type="InterPro" id="IPR039780">
    <property type="entry name" value="Mot2"/>
</dbReference>
<dbReference type="PANTHER" id="PTHR12603">
    <property type="entry name" value="CCR4-NOT TRANSCRIPTION COMPLEX RELATED"/>
    <property type="match status" value="1"/>
</dbReference>
<feature type="compositionally biased region" description="Low complexity" evidence="25">
    <location>
        <begin position="281"/>
        <end position="298"/>
    </location>
</feature>
<organism evidence="26">
    <name type="scientific">Cyprideis torosa</name>
    <dbReference type="NCBI Taxonomy" id="163714"/>
    <lineage>
        <taxon>Eukaryota</taxon>
        <taxon>Metazoa</taxon>
        <taxon>Ecdysozoa</taxon>
        <taxon>Arthropoda</taxon>
        <taxon>Crustacea</taxon>
        <taxon>Oligostraca</taxon>
        <taxon>Ostracoda</taxon>
        <taxon>Podocopa</taxon>
        <taxon>Podocopida</taxon>
        <taxon>Cytherocopina</taxon>
        <taxon>Cytheroidea</taxon>
        <taxon>Cytherideidae</taxon>
        <taxon>Cyprideis</taxon>
    </lineage>
</organism>
<dbReference type="GO" id="GO:0005829">
    <property type="term" value="C:cytosol"/>
    <property type="evidence" value="ECO:0007669"/>
    <property type="project" value="UniProtKB-ARBA"/>
</dbReference>
<evidence type="ECO:0000256" key="4">
    <source>
        <dbReference type="ARBA" id="ARBA00004906"/>
    </source>
</evidence>
<evidence type="ECO:0000256" key="6">
    <source>
        <dbReference type="ARBA" id="ARBA00022481"/>
    </source>
</evidence>
<comment type="catalytic activity">
    <reaction evidence="1">
        <text>S-ubiquitinyl-[E2 ubiquitin-conjugating enzyme]-L-cysteine + [acceptor protein]-L-lysine = [E2 ubiquitin-conjugating enzyme]-L-cysteine + N(6)-ubiquitinyl-[acceptor protein]-L-lysine.</text>
        <dbReference type="EC" id="2.3.2.27"/>
    </reaction>
</comment>
<evidence type="ECO:0000256" key="8">
    <source>
        <dbReference type="ARBA" id="ARBA00022553"/>
    </source>
</evidence>
<keyword evidence="6" id="KW-0488">Methylation</keyword>
<reference evidence="26" key="1">
    <citation type="submission" date="2020-11" db="EMBL/GenBank/DDBJ databases">
        <authorList>
            <person name="Tran Van P."/>
        </authorList>
    </citation>
    <scope>NUCLEOTIDE SEQUENCE</scope>
</reference>
<name>A0A7R8ZJ74_9CRUS</name>
<evidence type="ECO:0000256" key="5">
    <source>
        <dbReference type="ARBA" id="ARBA00012483"/>
    </source>
</evidence>
<comment type="function">
    <text evidence="18">Has E3 ubiquitin ligase activity, promoting ubiquitination and degradation of target proteins. Involved in activation of the JAK/STAT pathway. Catalyzes ubiquitination of methylated RBM15. Plays a role in quality control of translation of mitochondrial outer membrane-localized mRNA. As part of the PINK1-regulated signaling, upon mitochondria damage, ubiquitinates ABCE1 and thereby recruits autophagy receptors to the mitochondrial outer membrane to initiate mitophagy.</text>
</comment>
<keyword evidence="11" id="KW-0863">Zinc-finger</keyword>
<evidence type="ECO:0000256" key="25">
    <source>
        <dbReference type="SAM" id="MobiDB-lite"/>
    </source>
</evidence>
<protein>
    <recommendedName>
        <fullName evidence="20">CCR4-NOT transcription complex subunit 4</fullName>
        <ecNumber evidence="5">2.3.2.27</ecNumber>
    </recommendedName>
    <alternativeName>
        <fullName evidence="23">CCR4-associated factor 4</fullName>
    </alternativeName>
    <alternativeName>
        <fullName evidence="24">E3 ubiquitin-protein ligase CNOT4</fullName>
    </alternativeName>
    <alternativeName>
        <fullName evidence="21">Potential transcriptional repressor NOT4Hp</fullName>
    </alternativeName>
    <alternativeName>
        <fullName evidence="22">RING-type E3 ubiquitin transferase CNOT4</fullName>
    </alternativeName>
</protein>
<dbReference type="GO" id="GO:0008270">
    <property type="term" value="F:zinc ion binding"/>
    <property type="evidence" value="ECO:0007669"/>
    <property type="project" value="UniProtKB-KW"/>
</dbReference>
<dbReference type="OrthoDB" id="1923159at2759"/>
<dbReference type="EC" id="2.3.2.27" evidence="5"/>
<feature type="compositionally biased region" description="Polar residues" evidence="25">
    <location>
        <begin position="651"/>
        <end position="668"/>
    </location>
</feature>
<dbReference type="EMBL" id="OB660653">
    <property type="protein sequence ID" value="CAD7225748.1"/>
    <property type="molecule type" value="Genomic_DNA"/>
</dbReference>
<comment type="pathway">
    <text evidence="4">Protein modification; protein ubiquitination.</text>
</comment>
<feature type="region of interest" description="Disordered" evidence="25">
    <location>
        <begin position="251"/>
        <end position="437"/>
    </location>
</feature>
<keyword evidence="10" id="KW-0479">Metal-binding</keyword>
<dbReference type="Gene3D" id="3.30.40.10">
    <property type="entry name" value="Zinc/RING finger domain, C3HC4 (zinc finger)"/>
    <property type="match status" value="1"/>
</dbReference>
<dbReference type="InterPro" id="IPR001841">
    <property type="entry name" value="Znf_RING"/>
</dbReference>
<dbReference type="Pfam" id="PF14570">
    <property type="entry name" value="zf-RING_4"/>
    <property type="match status" value="1"/>
</dbReference>
<feature type="region of interest" description="Disordered" evidence="25">
    <location>
        <begin position="643"/>
        <end position="685"/>
    </location>
</feature>
<dbReference type="GO" id="GO:0003723">
    <property type="term" value="F:RNA binding"/>
    <property type="evidence" value="ECO:0007669"/>
    <property type="project" value="UniProtKB-UniRule"/>
</dbReference>
<keyword evidence="16" id="KW-0175">Coiled coil</keyword>
<feature type="compositionally biased region" description="Low complexity" evidence="25">
    <location>
        <begin position="1036"/>
        <end position="1053"/>
    </location>
</feature>
<dbReference type="PROSITE" id="PS50102">
    <property type="entry name" value="RRM"/>
    <property type="match status" value="1"/>
</dbReference>
<dbReference type="InterPro" id="IPR013083">
    <property type="entry name" value="Znf_RING/FYVE/PHD"/>
</dbReference>
<feature type="region of interest" description="Disordered" evidence="25">
    <location>
        <begin position="819"/>
        <end position="887"/>
    </location>
</feature>
<feature type="compositionally biased region" description="Polar residues" evidence="25">
    <location>
        <begin position="520"/>
        <end position="532"/>
    </location>
</feature>
<evidence type="ECO:0000256" key="19">
    <source>
        <dbReference type="ARBA" id="ARBA00062432"/>
    </source>
</evidence>
<keyword evidence="12" id="KW-0833">Ubl conjugation pathway</keyword>
<feature type="region of interest" description="Disordered" evidence="25">
    <location>
        <begin position="699"/>
        <end position="795"/>
    </location>
</feature>
<proteinExistence type="predicted"/>
<evidence type="ECO:0000256" key="7">
    <source>
        <dbReference type="ARBA" id="ARBA00022490"/>
    </source>
</evidence>
<evidence type="ECO:0000256" key="13">
    <source>
        <dbReference type="ARBA" id="ARBA00022833"/>
    </source>
</evidence>
<comment type="subunit">
    <text evidence="19">Interacts with CNOT1 via its C-terminus but does not stably associate with the CCR4-NOT complex. Interacts (via RING domain) with UBE2D2. Interacts with ABCE1, PINK1 and PELO.</text>
</comment>
<dbReference type="CDD" id="cd12438">
    <property type="entry name" value="RRM_CNOT4"/>
    <property type="match status" value="1"/>
</dbReference>
<keyword evidence="14" id="KW-0832">Ubl conjugation</keyword>
<dbReference type="GO" id="GO:0005634">
    <property type="term" value="C:nucleus"/>
    <property type="evidence" value="ECO:0007669"/>
    <property type="project" value="UniProtKB-SubCell"/>
</dbReference>
<keyword evidence="15" id="KW-0694">RNA-binding</keyword>
<feature type="compositionally biased region" description="Polar residues" evidence="25">
    <location>
        <begin position="751"/>
        <end position="773"/>
    </location>
</feature>
<dbReference type="GO" id="GO:0061630">
    <property type="term" value="F:ubiquitin protein ligase activity"/>
    <property type="evidence" value="ECO:0007669"/>
    <property type="project" value="UniProtKB-EC"/>
</dbReference>
<evidence type="ECO:0000256" key="12">
    <source>
        <dbReference type="ARBA" id="ARBA00022786"/>
    </source>
</evidence>
<dbReference type="SUPFAM" id="SSF54928">
    <property type="entry name" value="RNA-binding domain, RBD"/>
    <property type="match status" value="1"/>
</dbReference>
<feature type="compositionally biased region" description="Polar residues" evidence="25">
    <location>
        <begin position="837"/>
        <end position="863"/>
    </location>
</feature>
<feature type="compositionally biased region" description="Low complexity" evidence="25">
    <location>
        <begin position="874"/>
        <end position="887"/>
    </location>
</feature>
<evidence type="ECO:0000256" key="3">
    <source>
        <dbReference type="ARBA" id="ARBA00004496"/>
    </source>
</evidence>
<evidence type="ECO:0000256" key="1">
    <source>
        <dbReference type="ARBA" id="ARBA00000900"/>
    </source>
</evidence>
<evidence type="ECO:0000313" key="26">
    <source>
        <dbReference type="EMBL" id="CAD7225748.1"/>
    </source>
</evidence>
<keyword evidence="7" id="KW-0963">Cytoplasm</keyword>
<comment type="subcellular location">
    <subcellularLocation>
        <location evidence="3">Cytoplasm</location>
    </subcellularLocation>
    <subcellularLocation>
        <location evidence="2">Nucleus</location>
    </subcellularLocation>
</comment>
<dbReference type="InterPro" id="IPR039515">
    <property type="entry name" value="NOT4_mRING-HC-C4C4"/>
</dbReference>
<dbReference type="InterPro" id="IPR034261">
    <property type="entry name" value="CNOT4_RRM"/>
</dbReference>
<accession>A0A7R8ZJ74</accession>
<feature type="compositionally biased region" description="Gly residues" evidence="25">
    <location>
        <begin position="264"/>
        <end position="277"/>
    </location>
</feature>
<dbReference type="SMART" id="SM00361">
    <property type="entry name" value="RRM_1"/>
    <property type="match status" value="1"/>
</dbReference>
<gene>
    <name evidence="26" type="ORF">CTOB1V02_LOCUS3680</name>
</gene>
<dbReference type="AlphaFoldDB" id="A0A7R8ZJ74"/>
<keyword evidence="13" id="KW-0862">Zinc</keyword>
<evidence type="ECO:0000256" key="15">
    <source>
        <dbReference type="ARBA" id="ARBA00022884"/>
    </source>
</evidence>
<feature type="region of interest" description="Disordered" evidence="25">
    <location>
        <begin position="1035"/>
        <end position="1083"/>
    </location>
</feature>
<dbReference type="FunFam" id="3.30.70.330:FF:000044">
    <property type="entry name" value="Putative ccr4-not transcription complex subunit 4"/>
    <property type="match status" value="1"/>
</dbReference>
<evidence type="ECO:0000256" key="9">
    <source>
        <dbReference type="ARBA" id="ARBA00022679"/>
    </source>
</evidence>
<feature type="region of interest" description="Disordered" evidence="25">
    <location>
        <begin position="498"/>
        <end position="545"/>
    </location>
</feature>
<keyword evidence="9" id="KW-0808">Transferase</keyword>
<dbReference type="InterPro" id="IPR035979">
    <property type="entry name" value="RBD_domain_sf"/>
</dbReference>
<evidence type="ECO:0000256" key="22">
    <source>
        <dbReference type="ARBA" id="ARBA00077837"/>
    </source>
</evidence>
<dbReference type="GO" id="GO:0016567">
    <property type="term" value="P:protein ubiquitination"/>
    <property type="evidence" value="ECO:0007669"/>
    <property type="project" value="TreeGrafter"/>
</dbReference>
<evidence type="ECO:0000256" key="16">
    <source>
        <dbReference type="ARBA" id="ARBA00023054"/>
    </source>
</evidence>
<keyword evidence="17" id="KW-0539">Nucleus</keyword>
<evidence type="ECO:0000256" key="11">
    <source>
        <dbReference type="ARBA" id="ARBA00022771"/>
    </source>
</evidence>
<dbReference type="InterPro" id="IPR000504">
    <property type="entry name" value="RRM_dom"/>
</dbReference>
<feature type="compositionally biased region" description="Low complexity" evidence="25">
    <location>
        <begin position="707"/>
        <end position="717"/>
    </location>
</feature>
<sequence length="1183" mass="124095">MSLLNTSDDLIECPLCMEPLEADDLKFYPCTCEYQICRFCWHRIRTDENGLCPACRKPYEEDPADFQPLTHEEVLKIKAEKKQRENQRKKFLSENRKHLSAVRVVQRNLVFVVGLPARLSDPDVLKKHEYFGKFGKILKVAINHATGYAGQASSGGTSAAYITYARAEDAVRAIQAVTNIHVDGKTIKASLGTTKYCSQFLKNLGCSKSDCMYLHELGDDKASFTKEEMQQGRHQDYERILTETYLGKGSYIARPPSSSSPLASGGGSGDGGDGGFGNPVLPSASSSPPLSLGGTTSTQSLPINMAPSKRNRSKASNNPPPAAAPNEQFSQESGFASSSAGSSASTSSGSDSSLHTGASSSASPQPGRSSLSDSSPPPAVSGRAGGQRKPLLGLAPPGHQPIVLGGSEEEEAKEEPEGSAAPVPPEDTPSDVTVKTEVEETSITMTPGEQTVPVCVGSIRSIGCHCAGAPLPSTVSESVDPAATSVAPVVSKSRVSADAASWYPPGDPHHYQQQQYQQQPATSTAGLTQSSRRYPASSFPDDSSLPLFSQTTVTTAQSLLASALRGNRGEANDLLGPASMAYPMTAMLDEEEGLGFDPIGLSQQALQEMVETEKATGHHETNVSMASTAGGFHSSASFVPLSSSSEEDLHQASTSFPSQAFHNRSSKYSLDDHSGHRLHPQQPLQHRSRLLPGLTLLASDNPLDTQAAPPSSSAFSPLQSRKVSHPPPGMTLPTTSTSSSSSSLRAPPGFQPNNCSQQQPPGLSHPHFQQPSSLFFPLGNDELPNTGNRSGLVPTSWGSKERLDAFLSLLPPSVNVSFGPSPTSSHAMAPQAAPPGLSTSAGSTQQGNTGFRNFSSMSSSNAQIGPPPGLGNKSQSSLSSWVSSGASSTSASMSPSTSLFFAGGNQLSSSTAPNTSVSSSRSLFSGGVSQQPFRLSEWHDPAIVSAGEAPPHWLQSLEQLTCDDPLPPSSLDGGLNFSASAAAHLFSSLSKAPSPPPAPSIFSSFASPPPLGRKSPASCLFNDQAPLNHNHSLLTQQQQAQQHHESSSFFPFSSLPPPGSYPGQPGGPGGGNPTQPPPGFGALLSKSLDRFGPTCEFERPASAQKEVYGGVKLAQRVGSVIASANELLSFDVNSPCSDVASELKCTLMLFLLGTTGIPTVAIAKRVGDGDRLPKAAALSFIKL</sequence>
<evidence type="ECO:0000256" key="2">
    <source>
        <dbReference type="ARBA" id="ARBA00004123"/>
    </source>
</evidence>
<evidence type="ECO:0000256" key="18">
    <source>
        <dbReference type="ARBA" id="ARBA00057081"/>
    </source>
</evidence>
<evidence type="ECO:0000256" key="17">
    <source>
        <dbReference type="ARBA" id="ARBA00023242"/>
    </source>
</evidence>
<dbReference type="FunFam" id="3.30.40.10:FF:000006">
    <property type="entry name" value="CCR4-NOT transcription complex subunit 4"/>
    <property type="match status" value="1"/>
</dbReference>
<dbReference type="PROSITE" id="PS50089">
    <property type="entry name" value="ZF_RING_2"/>
    <property type="match status" value="1"/>
</dbReference>
<dbReference type="InterPro" id="IPR003954">
    <property type="entry name" value="RRM_euk-type"/>
</dbReference>